<reference evidence="3 4" key="1">
    <citation type="journal article" date="2005" name="Proc. Natl. Acad. Sci. U.S.A.">
        <title>The complete genome sequence of Mycobacterium avium subspecies paratuberculosis.</title>
        <authorList>
            <person name="Li L."/>
            <person name="Bannantine J.P."/>
            <person name="Zhang Q."/>
            <person name="Amonsin A."/>
            <person name="May B.J."/>
            <person name="Alt D."/>
            <person name="Banerji N."/>
            <person name="Kanjilal S."/>
            <person name="Kapur V."/>
        </authorList>
    </citation>
    <scope>NUCLEOTIDE SEQUENCE [LARGE SCALE GENOMIC DNA]</scope>
    <source>
        <strain evidence="4">ATCC BAA-968 / K-10</strain>
    </source>
</reference>
<dbReference type="AlphaFoldDB" id="Q73WA8"/>
<dbReference type="InterPro" id="IPR050090">
    <property type="entry name" value="Tyrosine_recombinase_XerCD"/>
</dbReference>
<proteinExistence type="predicted"/>
<dbReference type="Proteomes" id="UP000000580">
    <property type="component" value="Chromosome"/>
</dbReference>
<dbReference type="Gene3D" id="1.10.443.10">
    <property type="entry name" value="Intergrase catalytic core"/>
    <property type="match status" value="1"/>
</dbReference>
<protein>
    <recommendedName>
        <fullName evidence="2">Tyr recombinase domain-containing protein</fullName>
    </recommendedName>
</protein>
<keyword evidence="1" id="KW-0233">DNA recombination</keyword>
<dbReference type="GO" id="GO:0003677">
    <property type="term" value="F:DNA binding"/>
    <property type="evidence" value="ECO:0007669"/>
    <property type="project" value="InterPro"/>
</dbReference>
<dbReference type="GO" id="GO:0006310">
    <property type="term" value="P:DNA recombination"/>
    <property type="evidence" value="ECO:0007669"/>
    <property type="project" value="UniProtKB-KW"/>
</dbReference>
<sequence length="381" mass="42293">MSAALRLVTDTGTGTSDGELPPLQRYEIWMKGRGLSARTITDSMLTLRRLERVTRRPAHAVAALAISRFLADEALGPRSRYTYHVQLAGFFRWLANEDGAPNIMAQIPRPRLPRSVPRPITTGQLQALLAVRMHKRTRVMILLAAFAGLRAHEIAKVRGQDVDPDARTLHVVGKGGHAATIPLHPVLVEAAETMPRHGWWFPANSRRPGQHVLSRGVVDAIGDAMRRAGIPGGTAHRLRHWYGTTLVASGTDLRTAQTLLRHSNLASTAIYTEVYDDRRIEAIDRLTIPLPGEAERAQDDRLRRQVDRCKQSIIRLLGGLEPGEHMSRTKLSQALRSDVRPHINEAIDELTAGGMLVTVIAGHGRHYRLDSGWTDRPEFHG</sequence>
<dbReference type="eggNOG" id="COG4974">
    <property type="taxonomic scope" value="Bacteria"/>
</dbReference>
<accession>Q73WA8</accession>
<gene>
    <name evidence="3" type="ordered locus">MAP_2752</name>
</gene>
<dbReference type="CDD" id="cd00397">
    <property type="entry name" value="DNA_BRE_C"/>
    <property type="match status" value="1"/>
</dbReference>
<name>Q73WA8_MYCPA</name>
<feature type="domain" description="Tyr recombinase" evidence="2">
    <location>
        <begin position="115"/>
        <end position="284"/>
    </location>
</feature>
<dbReference type="HOGENOM" id="CLU_771219_0_0_11"/>
<dbReference type="Pfam" id="PF00589">
    <property type="entry name" value="Phage_integrase"/>
    <property type="match status" value="1"/>
</dbReference>
<dbReference type="InterPro" id="IPR013762">
    <property type="entry name" value="Integrase-like_cat_sf"/>
</dbReference>
<dbReference type="InterPro" id="IPR002104">
    <property type="entry name" value="Integrase_catalytic"/>
</dbReference>
<evidence type="ECO:0000256" key="1">
    <source>
        <dbReference type="ARBA" id="ARBA00023172"/>
    </source>
</evidence>
<dbReference type="STRING" id="262316.MAP_2752"/>
<organism evidence="3 4">
    <name type="scientific">Mycolicibacterium paratuberculosis (strain ATCC BAA-968 / K-10)</name>
    <name type="common">Mycobacterium paratuberculosis</name>
    <dbReference type="NCBI Taxonomy" id="262316"/>
    <lineage>
        <taxon>Bacteria</taxon>
        <taxon>Bacillati</taxon>
        <taxon>Actinomycetota</taxon>
        <taxon>Actinomycetes</taxon>
        <taxon>Mycobacteriales</taxon>
        <taxon>Mycobacteriaceae</taxon>
        <taxon>Mycobacterium</taxon>
        <taxon>Mycobacterium avium complex (MAC)</taxon>
    </lineage>
</organism>
<dbReference type="EMBL" id="AE016958">
    <property type="protein sequence ID" value="AAS05069.1"/>
    <property type="molecule type" value="Genomic_DNA"/>
</dbReference>
<evidence type="ECO:0000313" key="3">
    <source>
        <dbReference type="EMBL" id="AAS05069.1"/>
    </source>
</evidence>
<evidence type="ECO:0000313" key="4">
    <source>
        <dbReference type="Proteomes" id="UP000000580"/>
    </source>
</evidence>
<dbReference type="KEGG" id="mpa:MAP_2752"/>
<dbReference type="InterPro" id="IPR011010">
    <property type="entry name" value="DNA_brk_join_enz"/>
</dbReference>
<dbReference type="PANTHER" id="PTHR30349">
    <property type="entry name" value="PHAGE INTEGRASE-RELATED"/>
    <property type="match status" value="1"/>
</dbReference>
<evidence type="ECO:0000259" key="2">
    <source>
        <dbReference type="PROSITE" id="PS51898"/>
    </source>
</evidence>
<keyword evidence="4" id="KW-1185">Reference proteome</keyword>
<dbReference type="PANTHER" id="PTHR30349:SF64">
    <property type="entry name" value="PROPHAGE INTEGRASE INTD-RELATED"/>
    <property type="match status" value="1"/>
</dbReference>
<dbReference type="SUPFAM" id="SSF56349">
    <property type="entry name" value="DNA breaking-rejoining enzymes"/>
    <property type="match status" value="1"/>
</dbReference>
<dbReference type="GO" id="GO:0015074">
    <property type="term" value="P:DNA integration"/>
    <property type="evidence" value="ECO:0007669"/>
    <property type="project" value="InterPro"/>
</dbReference>
<dbReference type="PROSITE" id="PS51898">
    <property type="entry name" value="TYR_RECOMBINASE"/>
    <property type="match status" value="1"/>
</dbReference>